<evidence type="ECO:0000259" key="7">
    <source>
        <dbReference type="Pfam" id="PF00884"/>
    </source>
</evidence>
<feature type="region of interest" description="Disordered" evidence="5">
    <location>
        <begin position="527"/>
        <end position="549"/>
    </location>
</feature>
<reference evidence="8 9" key="1">
    <citation type="submission" date="2017-11" db="EMBL/GenBank/DDBJ databases">
        <title>Genomic Encyclopedia of Archaeal and Bacterial Type Strains, Phase II (KMG-II): From Individual Species to Whole Genera.</title>
        <authorList>
            <person name="Goeker M."/>
        </authorList>
    </citation>
    <scope>NUCLEOTIDE SEQUENCE [LARGE SCALE GENOMIC DNA]</scope>
    <source>
        <strain evidence="8 9">DSM 28175</strain>
    </source>
</reference>
<dbReference type="PROSITE" id="PS00149">
    <property type="entry name" value="SULFATASE_2"/>
    <property type="match status" value="1"/>
</dbReference>
<protein>
    <submittedName>
        <fullName evidence="8">Arylsulfatase</fullName>
    </submittedName>
</protein>
<dbReference type="OrthoDB" id="9803751at2"/>
<evidence type="ECO:0000256" key="1">
    <source>
        <dbReference type="ARBA" id="ARBA00008779"/>
    </source>
</evidence>
<evidence type="ECO:0000313" key="9">
    <source>
        <dbReference type="Proteomes" id="UP000242687"/>
    </source>
</evidence>
<proteinExistence type="inferred from homology"/>
<name>A0A2H9VQE9_9SPHI</name>
<evidence type="ECO:0000313" key="8">
    <source>
        <dbReference type="EMBL" id="PJJ83056.1"/>
    </source>
</evidence>
<comment type="caution">
    <text evidence="8">The sequence shown here is derived from an EMBL/GenBank/DDBJ whole genome shotgun (WGS) entry which is preliminary data.</text>
</comment>
<evidence type="ECO:0000256" key="4">
    <source>
        <dbReference type="ARBA" id="ARBA00022837"/>
    </source>
</evidence>
<dbReference type="GO" id="GO:0004065">
    <property type="term" value="F:arylsulfatase activity"/>
    <property type="evidence" value="ECO:0007669"/>
    <property type="project" value="TreeGrafter"/>
</dbReference>
<dbReference type="PANTHER" id="PTHR42693:SF53">
    <property type="entry name" value="ENDO-4-O-SULFATASE"/>
    <property type="match status" value="1"/>
</dbReference>
<keyword evidence="3" id="KW-0378">Hydrolase</keyword>
<dbReference type="InterPro" id="IPR050738">
    <property type="entry name" value="Sulfatase"/>
</dbReference>
<dbReference type="Pfam" id="PF00884">
    <property type="entry name" value="Sulfatase"/>
    <property type="match status" value="1"/>
</dbReference>
<evidence type="ECO:0000256" key="5">
    <source>
        <dbReference type="SAM" id="MobiDB-lite"/>
    </source>
</evidence>
<accession>A0A2H9VQE9</accession>
<dbReference type="GO" id="GO:0046872">
    <property type="term" value="F:metal ion binding"/>
    <property type="evidence" value="ECO:0007669"/>
    <property type="project" value="UniProtKB-KW"/>
</dbReference>
<organism evidence="8 9">
    <name type="scientific">Mucilaginibacter auburnensis</name>
    <dbReference type="NCBI Taxonomy" id="1457233"/>
    <lineage>
        <taxon>Bacteria</taxon>
        <taxon>Pseudomonadati</taxon>
        <taxon>Bacteroidota</taxon>
        <taxon>Sphingobacteriia</taxon>
        <taxon>Sphingobacteriales</taxon>
        <taxon>Sphingobacteriaceae</taxon>
        <taxon>Mucilaginibacter</taxon>
    </lineage>
</organism>
<dbReference type="PANTHER" id="PTHR42693">
    <property type="entry name" value="ARYLSULFATASE FAMILY MEMBER"/>
    <property type="match status" value="1"/>
</dbReference>
<comment type="similarity">
    <text evidence="1">Belongs to the sulfatase family.</text>
</comment>
<dbReference type="Gene3D" id="3.40.720.10">
    <property type="entry name" value="Alkaline Phosphatase, subunit A"/>
    <property type="match status" value="1"/>
</dbReference>
<keyword evidence="6" id="KW-0732">Signal</keyword>
<dbReference type="CDD" id="cd16025">
    <property type="entry name" value="PAS_like"/>
    <property type="match status" value="1"/>
</dbReference>
<dbReference type="RefSeq" id="WP_100339355.1">
    <property type="nucleotide sequence ID" value="NZ_PGFJ01000001.1"/>
</dbReference>
<evidence type="ECO:0000256" key="3">
    <source>
        <dbReference type="ARBA" id="ARBA00022801"/>
    </source>
</evidence>
<dbReference type="InterPro" id="IPR017850">
    <property type="entry name" value="Alkaline_phosphatase_core_sf"/>
</dbReference>
<feature type="chain" id="PRO_5014137420" evidence="6">
    <location>
        <begin position="19"/>
        <end position="549"/>
    </location>
</feature>
<dbReference type="PROSITE" id="PS00523">
    <property type="entry name" value="SULFATASE_1"/>
    <property type="match status" value="1"/>
</dbReference>
<dbReference type="SUPFAM" id="SSF53649">
    <property type="entry name" value="Alkaline phosphatase-like"/>
    <property type="match status" value="1"/>
</dbReference>
<dbReference type="InterPro" id="IPR000917">
    <property type="entry name" value="Sulfatase_N"/>
</dbReference>
<keyword evidence="9" id="KW-1185">Reference proteome</keyword>
<sequence length="549" mass="61838">MKKAILIITLLFSGSLFAQKAEKPNIILILADDLGYSDLGAYGSEIKTPNLDRLAAEGLRLREFYNNSICAPTRASLITGQYQHKAGVGYFSNDLGLPAYQGFINNQSLTFAEVLKGAGYTTLMAGKWHVSGKNQSQPWQRGFDHSLLSENGSYFDQGDYGSDEKKYYYEDGKPYKLEPGSFYVTDVITEHAVKYLKDQNSEKKPFFMYLAYTAPHWPLHALPEDIAKYKGKYDIGWDELRKQRFAKQKELGIVPKDATLSTKNADIYDWSKLSYDQRKQWATKMEVFAAMVDRMDQGIGKVLDQLKQTGQDKNTLIIFISDNGAPAEDWVKWHNGATRNTGPVGTIGSYESQGKNWSYASNTPFQAFKDYVYEGGISSPFIAWYPNKIKAGSISKGTGHIIDLAPTFYELAGAKYPAKYNNANTFPLPGKSLVPVLLGNDTEVKRGEPLFWERAGNRAVRDGKWKLVSHYPSYTWELYDLEADRGETTDVARTHHEEVSRLSTAYFEWTKRVGAVDFSTIEDREPQTMKDYRKSKVQDPVSTGGGGLQ</sequence>
<feature type="signal peptide" evidence="6">
    <location>
        <begin position="1"/>
        <end position="18"/>
    </location>
</feature>
<feature type="compositionally biased region" description="Basic and acidic residues" evidence="5">
    <location>
        <begin position="527"/>
        <end position="537"/>
    </location>
</feature>
<dbReference type="AlphaFoldDB" id="A0A2H9VQE9"/>
<dbReference type="InterPro" id="IPR024607">
    <property type="entry name" value="Sulfatase_CS"/>
</dbReference>
<dbReference type="Proteomes" id="UP000242687">
    <property type="component" value="Unassembled WGS sequence"/>
</dbReference>
<dbReference type="EMBL" id="PGFJ01000001">
    <property type="protein sequence ID" value="PJJ83056.1"/>
    <property type="molecule type" value="Genomic_DNA"/>
</dbReference>
<feature type="domain" description="Sulfatase N-terminal" evidence="7">
    <location>
        <begin position="24"/>
        <end position="414"/>
    </location>
</feature>
<evidence type="ECO:0000256" key="6">
    <source>
        <dbReference type="SAM" id="SignalP"/>
    </source>
</evidence>
<keyword evidence="2" id="KW-0479">Metal-binding</keyword>
<evidence type="ECO:0000256" key="2">
    <source>
        <dbReference type="ARBA" id="ARBA00022723"/>
    </source>
</evidence>
<keyword evidence="4" id="KW-0106">Calcium</keyword>
<dbReference type="Gene3D" id="3.30.1120.10">
    <property type="match status" value="1"/>
</dbReference>
<gene>
    <name evidence="8" type="ORF">CLV57_0031</name>
</gene>